<dbReference type="AlphaFoldDB" id="A0AAD7GYQ2"/>
<gene>
    <name evidence="2" type="ORF">B0H17DRAFT_1032051</name>
</gene>
<sequence length="223" mass="23707">MREGRMRMTAAGAGHRLGAFPRSKSSPPSLGLPSVPVSRPPSLPCIYPPPCCAPTSCFISVVWRSSASLTVPVLPPPLRYPASWPPPDADTRPRRVAARVERGCGAPYDLALVHRTPSLCRGAPRSPGFCRAALGLGARRWGLPLRPGLAGCAVLMMGIREACGALLPCFCGEARLGAGSAHLLICLFLLCRPGAGAPFFPFTVARVQGRVDCRPAYIRRAQM</sequence>
<protein>
    <submittedName>
        <fullName evidence="2">Uncharacterized protein</fullName>
    </submittedName>
</protein>
<feature type="region of interest" description="Disordered" evidence="1">
    <location>
        <begin position="1"/>
        <end position="34"/>
    </location>
</feature>
<feature type="non-terminal residue" evidence="2">
    <location>
        <position position="223"/>
    </location>
</feature>
<dbReference type="Proteomes" id="UP001221757">
    <property type="component" value="Unassembled WGS sequence"/>
</dbReference>
<organism evidence="2 3">
    <name type="scientific">Mycena rosella</name>
    <name type="common">Pink bonnet</name>
    <name type="synonym">Agaricus rosellus</name>
    <dbReference type="NCBI Taxonomy" id="1033263"/>
    <lineage>
        <taxon>Eukaryota</taxon>
        <taxon>Fungi</taxon>
        <taxon>Dikarya</taxon>
        <taxon>Basidiomycota</taxon>
        <taxon>Agaricomycotina</taxon>
        <taxon>Agaricomycetes</taxon>
        <taxon>Agaricomycetidae</taxon>
        <taxon>Agaricales</taxon>
        <taxon>Marasmiineae</taxon>
        <taxon>Mycenaceae</taxon>
        <taxon>Mycena</taxon>
    </lineage>
</organism>
<reference evidence="2" key="1">
    <citation type="submission" date="2023-03" db="EMBL/GenBank/DDBJ databases">
        <title>Massive genome expansion in bonnet fungi (Mycena s.s.) driven by repeated elements and novel gene families across ecological guilds.</title>
        <authorList>
            <consortium name="Lawrence Berkeley National Laboratory"/>
            <person name="Harder C.B."/>
            <person name="Miyauchi S."/>
            <person name="Viragh M."/>
            <person name="Kuo A."/>
            <person name="Thoen E."/>
            <person name="Andreopoulos B."/>
            <person name="Lu D."/>
            <person name="Skrede I."/>
            <person name="Drula E."/>
            <person name="Henrissat B."/>
            <person name="Morin E."/>
            <person name="Kohler A."/>
            <person name="Barry K."/>
            <person name="LaButti K."/>
            <person name="Morin E."/>
            <person name="Salamov A."/>
            <person name="Lipzen A."/>
            <person name="Mereny Z."/>
            <person name="Hegedus B."/>
            <person name="Baldrian P."/>
            <person name="Stursova M."/>
            <person name="Weitz H."/>
            <person name="Taylor A."/>
            <person name="Grigoriev I.V."/>
            <person name="Nagy L.G."/>
            <person name="Martin F."/>
            <person name="Kauserud H."/>
        </authorList>
    </citation>
    <scope>NUCLEOTIDE SEQUENCE</scope>
    <source>
        <strain evidence="2">CBHHK067</strain>
    </source>
</reference>
<evidence type="ECO:0000313" key="2">
    <source>
        <dbReference type="EMBL" id="KAJ7708259.1"/>
    </source>
</evidence>
<comment type="caution">
    <text evidence="2">The sequence shown here is derived from an EMBL/GenBank/DDBJ whole genome shotgun (WGS) entry which is preliminary data.</text>
</comment>
<evidence type="ECO:0000313" key="3">
    <source>
        <dbReference type="Proteomes" id="UP001221757"/>
    </source>
</evidence>
<keyword evidence="3" id="KW-1185">Reference proteome</keyword>
<evidence type="ECO:0000256" key="1">
    <source>
        <dbReference type="SAM" id="MobiDB-lite"/>
    </source>
</evidence>
<feature type="compositionally biased region" description="Low complexity" evidence="1">
    <location>
        <begin position="21"/>
        <end position="34"/>
    </location>
</feature>
<proteinExistence type="predicted"/>
<accession>A0AAD7GYQ2</accession>
<dbReference type="EMBL" id="JARKIE010000004">
    <property type="protein sequence ID" value="KAJ7708259.1"/>
    <property type="molecule type" value="Genomic_DNA"/>
</dbReference>
<name>A0AAD7GYQ2_MYCRO</name>